<comment type="caution">
    <text evidence="2">The sequence shown here is derived from an EMBL/GenBank/DDBJ whole genome shotgun (WGS) entry which is preliminary data.</text>
</comment>
<dbReference type="AlphaFoldDB" id="A0A9Q0MX13"/>
<reference evidence="2" key="1">
    <citation type="submission" date="2022-07" db="EMBL/GenBank/DDBJ databases">
        <authorList>
            <person name="Trinca V."/>
            <person name="Uliana J.V.C."/>
            <person name="Torres T.T."/>
            <person name="Ward R.J."/>
            <person name="Monesi N."/>
        </authorList>
    </citation>
    <scope>NUCLEOTIDE SEQUENCE</scope>
    <source>
        <strain evidence="2">HSMRA1968</strain>
        <tissue evidence="2">Whole embryos</tissue>
    </source>
</reference>
<protein>
    <submittedName>
        <fullName evidence="2">Uncharacterized protein</fullName>
    </submittedName>
</protein>
<accession>A0A9Q0MX13</accession>
<evidence type="ECO:0000313" key="3">
    <source>
        <dbReference type="Proteomes" id="UP001151699"/>
    </source>
</evidence>
<dbReference type="Proteomes" id="UP001151699">
    <property type="component" value="Chromosome X"/>
</dbReference>
<keyword evidence="1" id="KW-0472">Membrane</keyword>
<keyword evidence="1" id="KW-0812">Transmembrane</keyword>
<organism evidence="2 3">
    <name type="scientific">Pseudolycoriella hygida</name>
    <dbReference type="NCBI Taxonomy" id="35572"/>
    <lineage>
        <taxon>Eukaryota</taxon>
        <taxon>Metazoa</taxon>
        <taxon>Ecdysozoa</taxon>
        <taxon>Arthropoda</taxon>
        <taxon>Hexapoda</taxon>
        <taxon>Insecta</taxon>
        <taxon>Pterygota</taxon>
        <taxon>Neoptera</taxon>
        <taxon>Endopterygota</taxon>
        <taxon>Diptera</taxon>
        <taxon>Nematocera</taxon>
        <taxon>Sciaroidea</taxon>
        <taxon>Sciaridae</taxon>
        <taxon>Pseudolycoriella</taxon>
    </lineage>
</organism>
<proteinExistence type="predicted"/>
<feature type="transmembrane region" description="Helical" evidence="1">
    <location>
        <begin position="7"/>
        <end position="39"/>
    </location>
</feature>
<feature type="transmembrane region" description="Helical" evidence="1">
    <location>
        <begin position="59"/>
        <end position="79"/>
    </location>
</feature>
<keyword evidence="1" id="KW-1133">Transmembrane helix</keyword>
<dbReference type="OrthoDB" id="10571875at2759"/>
<gene>
    <name evidence="2" type="ORF">Bhyg_12338</name>
</gene>
<evidence type="ECO:0000256" key="1">
    <source>
        <dbReference type="SAM" id="Phobius"/>
    </source>
</evidence>
<feature type="transmembrane region" description="Helical" evidence="1">
    <location>
        <begin position="111"/>
        <end position="130"/>
    </location>
</feature>
<feature type="transmembrane region" description="Helical" evidence="1">
    <location>
        <begin position="86"/>
        <end position="105"/>
    </location>
</feature>
<sequence>MTLTRNLIFVFLLFIIYLLPRVYKNFLLTCIVYFVMILVDNDTYFITCSHSDRLCKFHNIMFTIVFSIHIIFGLLLIVGDIKKKSILMIPWLLWWLVPTVGIIFIVLNNGYIYLAMEAWIAIMCLDIYLFKYKKYKEETKTSKDEEVGDTVDNSELRLITAPSARFQQSDLWC</sequence>
<dbReference type="EMBL" id="WJQU01000003">
    <property type="protein sequence ID" value="KAJ6639591.1"/>
    <property type="molecule type" value="Genomic_DNA"/>
</dbReference>
<keyword evidence="3" id="KW-1185">Reference proteome</keyword>
<name>A0A9Q0MX13_9DIPT</name>
<evidence type="ECO:0000313" key="2">
    <source>
        <dbReference type="EMBL" id="KAJ6639591.1"/>
    </source>
</evidence>